<evidence type="ECO:0000256" key="5">
    <source>
        <dbReference type="ARBA" id="ARBA00022729"/>
    </source>
</evidence>
<dbReference type="PANTHER" id="PTHR10730:SF45">
    <property type="entry name" value="PROCOLLAGEN-LYSINE,2-OXOGLUTARATE 5-DIOXYGENASE"/>
    <property type="match status" value="1"/>
</dbReference>
<name>A0A183UIV5_TOXCA</name>
<dbReference type="PANTHER" id="PTHR10730">
    <property type="entry name" value="PROCOLLAGEN-LYSINE,2-OXOGLUTARATE 5-DIOXYGENASE/GLYCOSYLTRANSFERASE 25 FAMILY MEMBER"/>
    <property type="match status" value="1"/>
</dbReference>
<evidence type="ECO:0000256" key="9">
    <source>
        <dbReference type="ARBA" id="ARBA00023002"/>
    </source>
</evidence>
<evidence type="ECO:0000256" key="3">
    <source>
        <dbReference type="ARBA" id="ARBA00012264"/>
    </source>
</evidence>
<dbReference type="Gene3D" id="2.60.120.620">
    <property type="entry name" value="q2cbj1_9rhob like domain"/>
    <property type="match status" value="1"/>
</dbReference>
<evidence type="ECO:0000256" key="12">
    <source>
        <dbReference type="ARBA" id="ARBA00047930"/>
    </source>
</evidence>
<dbReference type="GO" id="GO:0005783">
    <property type="term" value="C:endoplasmic reticulum"/>
    <property type="evidence" value="ECO:0007669"/>
    <property type="project" value="UniProtKB-SubCell"/>
</dbReference>
<evidence type="ECO:0000313" key="15">
    <source>
        <dbReference type="EMBL" id="VDM39746.1"/>
    </source>
</evidence>
<dbReference type="AlphaFoldDB" id="A0A183UIV5"/>
<evidence type="ECO:0000313" key="17">
    <source>
        <dbReference type="WBParaSite" id="TCNE_0000842501-mRNA-1"/>
    </source>
</evidence>
<evidence type="ECO:0000256" key="1">
    <source>
        <dbReference type="ARBA" id="ARBA00001961"/>
    </source>
</evidence>
<keyword evidence="4" id="KW-0479">Metal-binding</keyword>
<proteinExistence type="predicted"/>
<dbReference type="GO" id="GO:0031418">
    <property type="term" value="F:L-ascorbic acid binding"/>
    <property type="evidence" value="ECO:0007669"/>
    <property type="project" value="UniProtKB-KW"/>
</dbReference>
<organism evidence="16 17">
    <name type="scientific">Toxocara canis</name>
    <name type="common">Canine roundworm</name>
    <dbReference type="NCBI Taxonomy" id="6265"/>
    <lineage>
        <taxon>Eukaryota</taxon>
        <taxon>Metazoa</taxon>
        <taxon>Ecdysozoa</taxon>
        <taxon>Nematoda</taxon>
        <taxon>Chromadorea</taxon>
        <taxon>Rhabditida</taxon>
        <taxon>Spirurina</taxon>
        <taxon>Ascaridomorpha</taxon>
        <taxon>Ascaridoidea</taxon>
        <taxon>Toxocaridae</taxon>
        <taxon>Toxocara</taxon>
    </lineage>
</organism>
<evidence type="ECO:0000256" key="2">
    <source>
        <dbReference type="ARBA" id="ARBA00004240"/>
    </source>
</evidence>
<feature type="signal peptide" evidence="13">
    <location>
        <begin position="1"/>
        <end position="21"/>
    </location>
</feature>
<comment type="catalytic activity">
    <reaction evidence="12">
        <text>L-lysyl-[collagen] + 2-oxoglutarate + O2 = (5R)-5-hydroxy-L-lysyl-[collagen] + succinate + CO2</text>
        <dbReference type="Rhea" id="RHEA:16569"/>
        <dbReference type="Rhea" id="RHEA-COMP:12751"/>
        <dbReference type="Rhea" id="RHEA-COMP:12752"/>
        <dbReference type="ChEBI" id="CHEBI:15379"/>
        <dbReference type="ChEBI" id="CHEBI:16526"/>
        <dbReference type="ChEBI" id="CHEBI:16810"/>
        <dbReference type="ChEBI" id="CHEBI:29969"/>
        <dbReference type="ChEBI" id="CHEBI:30031"/>
        <dbReference type="ChEBI" id="CHEBI:133442"/>
        <dbReference type="EC" id="1.14.11.4"/>
    </reaction>
</comment>
<dbReference type="WBParaSite" id="TCNE_0000842501-mRNA-1">
    <property type="protein sequence ID" value="TCNE_0000842501-mRNA-1"/>
    <property type="gene ID" value="TCNE_0000842501"/>
</dbReference>
<evidence type="ECO:0000256" key="10">
    <source>
        <dbReference type="ARBA" id="ARBA00023004"/>
    </source>
</evidence>
<dbReference type="GO" id="GO:0005506">
    <property type="term" value="F:iron ion binding"/>
    <property type="evidence" value="ECO:0007669"/>
    <property type="project" value="InterPro"/>
</dbReference>
<protein>
    <recommendedName>
        <fullName evidence="3">procollagen-lysine 5-dioxygenase</fullName>
        <ecNumber evidence="3">1.14.11.4</ecNumber>
    </recommendedName>
</protein>
<dbReference type="SUPFAM" id="SSF53448">
    <property type="entry name" value="Nucleotide-diphospho-sugar transferases"/>
    <property type="match status" value="1"/>
</dbReference>
<keyword evidence="11" id="KW-0325">Glycoprotein</keyword>
<dbReference type="SMART" id="SM00702">
    <property type="entry name" value="P4Hc"/>
    <property type="match status" value="1"/>
</dbReference>
<evidence type="ECO:0000256" key="7">
    <source>
        <dbReference type="ARBA" id="ARBA00022896"/>
    </source>
</evidence>
<evidence type="ECO:0000256" key="13">
    <source>
        <dbReference type="SAM" id="SignalP"/>
    </source>
</evidence>
<dbReference type="EC" id="1.14.11.4" evidence="3"/>
<evidence type="ECO:0000313" key="16">
    <source>
        <dbReference type="Proteomes" id="UP000050794"/>
    </source>
</evidence>
<dbReference type="GO" id="GO:0008475">
    <property type="term" value="F:procollagen-lysine 5-dioxygenase activity"/>
    <property type="evidence" value="ECO:0007669"/>
    <property type="project" value="UniProtKB-EC"/>
</dbReference>
<dbReference type="Pfam" id="PF25238">
    <property type="entry name" value="OGFOD2-like"/>
    <property type="match status" value="1"/>
</dbReference>
<dbReference type="InterPro" id="IPR006620">
    <property type="entry name" value="Pro_4_hyd_alph"/>
</dbReference>
<accession>A0A183UIV5</accession>
<dbReference type="InterPro" id="IPR029044">
    <property type="entry name" value="Nucleotide-diphossugar_trans"/>
</dbReference>
<evidence type="ECO:0000256" key="11">
    <source>
        <dbReference type="ARBA" id="ARBA00023180"/>
    </source>
</evidence>
<feature type="chain" id="PRO_5044553219" description="procollagen-lysine 5-dioxygenase" evidence="13">
    <location>
        <begin position="22"/>
        <end position="771"/>
    </location>
</feature>
<evidence type="ECO:0000259" key="14">
    <source>
        <dbReference type="PROSITE" id="PS51471"/>
    </source>
</evidence>
<keyword evidence="7" id="KW-0847">Vitamin C</keyword>
<sequence length="771" mass="88463">MSRSVVATLLLLASLPQSCVGASPSLHVVTVATQQTDGLQRLRRSANALGIHLNIFGPDHSARLAQSGGAEKVRILRNGLETFKERSDLIILYVDANKAILNGAEDEILTRFMESFRSDRVVFSSDNFCLGDEELTQRYPTVQKGRRFLNSASFIGYATEVWKLLNSASFDNVNDEQMFYTYLFLDERLRSSLRLTLDSTSQLFHVVDVSKDEIRLDFSDNGDAYITNVIHQTHPLIITGDESSKILLNYLGNYIGRAWSADFGCRDCSAEHFRFLKEGAEQEWPTLTLAIMLAKPIPFVEEFLAKVKKLQYPASKIDLYVYNNQKYNEREVKEFLMKARSKYNSVEWDGDDVEIGEREARRTAIDAAIKANNDFVFLLDADVHFVDASVLRAIIESSMAMNLGVVTPMVGKPNKFFSNFWGDISPNGYYRRSEDYTEMLTYKRVGVWNVPYISSALLINKYKLRELRQAFAYNTDVDADMSFCQFARDKGHFLYVDNQRYYGFLADSETFDNSGERLHPEMYQIFENRILWEARYVHPDYFAALNGSAEIAQPCPDVYDYPLMSETFARELIEEMENFGQWSDGKNKDDRLAGGYENVPTVDIHMNQIGFERQWLYFMDEYVRPMQEKLFIGYYQQPVEAVMMFVVRYKPGEQSSLRAHHDASTYTIDIPLNKRGRDFEAVMMFVVRYKPGEQSSLRAHHDASTYTIDIPLNKRGRDFEGGGVRYVRYNCTVDADQIGHAAMFPGRLTHLHEGLTVTKGIRYIAVSFLNP</sequence>
<dbReference type="PROSITE" id="PS51471">
    <property type="entry name" value="FE2OG_OXY"/>
    <property type="match status" value="1"/>
</dbReference>
<reference evidence="15 16" key="2">
    <citation type="submission" date="2018-11" db="EMBL/GenBank/DDBJ databases">
        <authorList>
            <consortium name="Pathogen Informatics"/>
        </authorList>
    </citation>
    <scope>NUCLEOTIDE SEQUENCE [LARGE SCALE GENOMIC DNA]</scope>
</reference>
<evidence type="ECO:0000256" key="6">
    <source>
        <dbReference type="ARBA" id="ARBA00022824"/>
    </source>
</evidence>
<keyword evidence="16" id="KW-1185">Reference proteome</keyword>
<keyword evidence="5 13" id="KW-0732">Signal</keyword>
<dbReference type="InterPro" id="IPR057589">
    <property type="entry name" value="GT_PLOD"/>
</dbReference>
<dbReference type="InterPro" id="IPR005123">
    <property type="entry name" value="Oxoglu/Fe-dep_dioxygenase_dom"/>
</dbReference>
<keyword evidence="8" id="KW-0223">Dioxygenase</keyword>
<reference evidence="17" key="1">
    <citation type="submission" date="2016-06" db="UniProtKB">
        <authorList>
            <consortium name="WormBaseParasite"/>
        </authorList>
    </citation>
    <scope>IDENTIFICATION</scope>
</reference>
<dbReference type="EMBL" id="UYWY01019903">
    <property type="protein sequence ID" value="VDM39746.1"/>
    <property type="molecule type" value="Genomic_DNA"/>
</dbReference>
<dbReference type="InterPro" id="IPR050757">
    <property type="entry name" value="Collagen_mod_GT25"/>
</dbReference>
<feature type="domain" description="Fe2OG dioxygenase" evidence="14">
    <location>
        <begin position="678"/>
        <end position="771"/>
    </location>
</feature>
<keyword evidence="6" id="KW-0256">Endoplasmic reticulum</keyword>
<dbReference type="InterPro" id="IPR044861">
    <property type="entry name" value="IPNS-like_FE2OG_OXY"/>
</dbReference>
<gene>
    <name evidence="15" type="ORF">TCNE_LOCUS8425</name>
</gene>
<evidence type="ECO:0000256" key="8">
    <source>
        <dbReference type="ARBA" id="ARBA00022964"/>
    </source>
</evidence>
<dbReference type="Proteomes" id="UP000050794">
    <property type="component" value="Unassembled WGS sequence"/>
</dbReference>
<comment type="subcellular location">
    <subcellularLocation>
        <location evidence="2">Endoplasmic reticulum</location>
    </subcellularLocation>
</comment>
<dbReference type="Pfam" id="PF03171">
    <property type="entry name" value="2OG-FeII_Oxy"/>
    <property type="match status" value="1"/>
</dbReference>
<dbReference type="Pfam" id="PF25342">
    <property type="entry name" value="GT_PLOD"/>
    <property type="match status" value="1"/>
</dbReference>
<keyword evidence="10" id="KW-0408">Iron</keyword>
<evidence type="ECO:0000256" key="4">
    <source>
        <dbReference type="ARBA" id="ARBA00022723"/>
    </source>
</evidence>
<comment type="cofactor">
    <cofactor evidence="1">
        <name>L-ascorbate</name>
        <dbReference type="ChEBI" id="CHEBI:38290"/>
    </cofactor>
</comment>
<keyword evidence="9" id="KW-0560">Oxidoreductase</keyword>